<name>A0ABN6E2P0_9BACT</name>
<dbReference type="InterPro" id="IPR051472">
    <property type="entry name" value="T3SS_Stator/FliH"/>
</dbReference>
<keyword evidence="5" id="KW-1005">Bacterial flagellum biogenesis</keyword>
<dbReference type="Pfam" id="PF02108">
    <property type="entry name" value="FliH"/>
    <property type="match status" value="1"/>
</dbReference>
<evidence type="ECO:0000259" key="9">
    <source>
        <dbReference type="Pfam" id="PF02108"/>
    </source>
</evidence>
<proteinExistence type="inferred from homology"/>
<evidence type="ECO:0000313" key="11">
    <source>
        <dbReference type="Proteomes" id="UP001319827"/>
    </source>
</evidence>
<comment type="similarity">
    <text evidence="2">Belongs to the FliH family.</text>
</comment>
<evidence type="ECO:0000256" key="5">
    <source>
        <dbReference type="ARBA" id="ARBA00022795"/>
    </source>
</evidence>
<keyword evidence="6" id="KW-0653">Protein transport</keyword>
<keyword evidence="4" id="KW-0813">Transport</keyword>
<protein>
    <recommendedName>
        <fullName evidence="3">Flagellar assembly protein FliH</fullName>
    </recommendedName>
</protein>
<dbReference type="SUPFAM" id="SSF160527">
    <property type="entry name" value="V-type ATPase subunit E-like"/>
    <property type="match status" value="1"/>
</dbReference>
<organism evidence="10 11">
    <name type="scientific">Desulfuromonas versatilis</name>
    <dbReference type="NCBI Taxonomy" id="2802975"/>
    <lineage>
        <taxon>Bacteria</taxon>
        <taxon>Pseudomonadati</taxon>
        <taxon>Thermodesulfobacteriota</taxon>
        <taxon>Desulfuromonadia</taxon>
        <taxon>Desulfuromonadales</taxon>
        <taxon>Desulfuromonadaceae</taxon>
        <taxon>Desulfuromonas</taxon>
    </lineage>
</organism>
<dbReference type="PANTHER" id="PTHR34982:SF1">
    <property type="entry name" value="FLAGELLAR ASSEMBLY PROTEIN FLIH"/>
    <property type="match status" value="1"/>
</dbReference>
<evidence type="ECO:0000256" key="1">
    <source>
        <dbReference type="ARBA" id="ARBA00003041"/>
    </source>
</evidence>
<dbReference type="Proteomes" id="UP001319827">
    <property type="component" value="Chromosome"/>
</dbReference>
<keyword evidence="11" id="KW-1185">Reference proteome</keyword>
<dbReference type="RefSeq" id="WP_221250023.1">
    <property type="nucleotide sequence ID" value="NZ_AP024355.1"/>
</dbReference>
<dbReference type="InterPro" id="IPR018035">
    <property type="entry name" value="Flagellar_FliH/T3SS_HrpE"/>
</dbReference>
<dbReference type="PANTHER" id="PTHR34982">
    <property type="entry name" value="YOP PROTEINS TRANSLOCATION PROTEIN L"/>
    <property type="match status" value="1"/>
</dbReference>
<feature type="region of interest" description="Disordered" evidence="8">
    <location>
        <begin position="26"/>
        <end position="66"/>
    </location>
</feature>
<evidence type="ECO:0000256" key="8">
    <source>
        <dbReference type="SAM" id="MobiDB-lite"/>
    </source>
</evidence>
<gene>
    <name evidence="10" type="ORF">DESUT3_37050</name>
</gene>
<feature type="domain" description="Flagellar assembly protein FliH/Type III secretion system HrpE" evidence="9">
    <location>
        <begin position="96"/>
        <end position="223"/>
    </location>
</feature>
<evidence type="ECO:0000256" key="7">
    <source>
        <dbReference type="ARBA" id="ARBA00023225"/>
    </source>
</evidence>
<evidence type="ECO:0000256" key="3">
    <source>
        <dbReference type="ARBA" id="ARBA00016507"/>
    </source>
</evidence>
<evidence type="ECO:0000256" key="2">
    <source>
        <dbReference type="ARBA" id="ARBA00006602"/>
    </source>
</evidence>
<keyword evidence="7" id="KW-1006">Bacterial flagellum protein export</keyword>
<evidence type="ECO:0000313" key="10">
    <source>
        <dbReference type="EMBL" id="BCR06636.1"/>
    </source>
</evidence>
<evidence type="ECO:0000256" key="4">
    <source>
        <dbReference type="ARBA" id="ARBA00022448"/>
    </source>
</evidence>
<accession>A0ABN6E2P0</accession>
<reference evidence="10 11" key="1">
    <citation type="journal article" date="2016" name="C (Basel)">
        <title>Selective Growth of and Electricity Production by Marine Exoelectrogenic Bacteria in Self-Aggregated Hydrogel of Microbially Reduced Graphene Oxide.</title>
        <authorList>
            <person name="Yoshida N."/>
            <person name="Goto Y."/>
            <person name="Miyata Y."/>
        </authorList>
    </citation>
    <scope>NUCLEOTIDE SEQUENCE [LARGE SCALE GENOMIC DNA]</scope>
    <source>
        <strain evidence="10 11">NIT-T3</strain>
    </source>
</reference>
<evidence type="ECO:0000256" key="6">
    <source>
        <dbReference type="ARBA" id="ARBA00022927"/>
    </source>
</evidence>
<reference evidence="10 11" key="2">
    <citation type="journal article" date="2021" name="Int. J. Syst. Evol. Microbiol.">
        <title>Isolation and Polyphasic Characterization of Desulfuromonas versatilis sp. Nov., an Electrogenic Bacteria Capable of Versatile Metabolism Isolated from a Graphene Oxide-Reducing Enrichment Culture.</title>
        <authorList>
            <person name="Xie L."/>
            <person name="Yoshida N."/>
            <person name="Ishii S."/>
            <person name="Meng L."/>
        </authorList>
    </citation>
    <scope>NUCLEOTIDE SEQUENCE [LARGE SCALE GENOMIC DNA]</scope>
    <source>
        <strain evidence="10 11">NIT-T3</strain>
    </source>
</reference>
<dbReference type="EMBL" id="AP024355">
    <property type="protein sequence ID" value="BCR06636.1"/>
    <property type="molecule type" value="Genomic_DNA"/>
</dbReference>
<comment type="function">
    <text evidence="1">Needed for flagellar regrowth and assembly.</text>
</comment>
<sequence>MSLSRVLKGAAVEGLQTLRFVDFDGEGAGSGGMEPADEEFQPAAIGRPATGVAPQGARPDPQPVAAPNLEREKEEAFARGRQEGIQQTETRLGETVKAFAAGLESIHRLRESILKNSTDDMLRLVMAIAEQVVSCEIATNPEIVFHTLQKALHAAVRSDAFHVRVNPADFALVQEKKPLLLAGISGLKNITFEADASVSRGGCLVESELGEVDASIESQLEEIRQKTLAAAAGE</sequence>